<reference evidence="2" key="2">
    <citation type="journal article" date="2018" name="Nature">
        <title>A major lineage of non-tailed dsDNA viruses as unrecognized killers of marine bacteria.</title>
        <authorList>
            <person name="Kauffman K.M."/>
            <person name="Hussain F.A."/>
            <person name="Yang J."/>
            <person name="Arevalo P."/>
            <person name="Brown J.M."/>
            <person name="Chang W.K."/>
            <person name="VanInsberghe D."/>
            <person name="Elsherbini J."/>
            <person name="Sharma R.S."/>
            <person name="Cutler M.B."/>
            <person name="Kelly L."/>
            <person name="Polz M.F."/>
        </authorList>
    </citation>
    <scope>NUCLEOTIDE SEQUENCE</scope>
    <source>
        <strain evidence="2">10N.222.46.E12</strain>
    </source>
</reference>
<evidence type="ECO:0000256" key="1">
    <source>
        <dbReference type="SAM" id="Phobius"/>
    </source>
</evidence>
<proteinExistence type="predicted"/>
<evidence type="ECO:0000313" key="2">
    <source>
        <dbReference type="EMBL" id="PMP31571.1"/>
    </source>
</evidence>
<accession>A0A7Z1MLH6</accession>
<keyword evidence="1" id="KW-1133">Transmembrane helix</keyword>
<dbReference type="EMBL" id="MDBS01000017">
    <property type="protein sequence ID" value="PMP31571.1"/>
    <property type="molecule type" value="Genomic_DNA"/>
</dbReference>
<comment type="caution">
    <text evidence="2">The sequence shown here is derived from an EMBL/GenBank/DDBJ whole genome shotgun (WGS) entry which is preliminary data.</text>
</comment>
<sequence>MPLVRFAILVVVLFFAWLALVHIFNDYGAGVGLVCLGLFVFVGRKLSKRTLAKLQSRQQ</sequence>
<dbReference type="AlphaFoldDB" id="A0A7Z1MLH6"/>
<feature type="transmembrane region" description="Helical" evidence="1">
    <location>
        <begin position="7"/>
        <end position="24"/>
    </location>
</feature>
<reference evidence="2" key="1">
    <citation type="submission" date="2016-07" db="EMBL/GenBank/DDBJ databases">
        <authorList>
            <person name="Kauffman K."/>
            <person name="Arevalo P."/>
            <person name="Polz M.F."/>
        </authorList>
    </citation>
    <scope>NUCLEOTIDE SEQUENCE</scope>
    <source>
        <strain evidence="2">10N.222.46.E12</strain>
    </source>
</reference>
<feature type="transmembrane region" description="Helical" evidence="1">
    <location>
        <begin position="30"/>
        <end position="47"/>
    </location>
</feature>
<organism evidence="2">
    <name type="scientific">Vibrio cyclitrophicus</name>
    <dbReference type="NCBI Taxonomy" id="47951"/>
    <lineage>
        <taxon>Bacteria</taxon>
        <taxon>Pseudomonadati</taxon>
        <taxon>Pseudomonadota</taxon>
        <taxon>Gammaproteobacteria</taxon>
        <taxon>Vibrionales</taxon>
        <taxon>Vibrionaceae</taxon>
        <taxon>Vibrio</taxon>
    </lineage>
</organism>
<name>A0A7Z1MLH6_9VIBR</name>
<keyword evidence="1" id="KW-0812">Transmembrane</keyword>
<gene>
    <name evidence="2" type="ORF">BCS90_11300</name>
</gene>
<protein>
    <submittedName>
        <fullName evidence="2">Uncharacterized protein</fullName>
    </submittedName>
</protein>
<keyword evidence="1" id="KW-0472">Membrane</keyword>